<name>A0ABP4NGZ5_9ACTN</name>
<proteinExistence type="predicted"/>
<accession>A0ABP4NGZ5</accession>
<sequence length="45" mass="4765">MLERRGACVHLSTTMDSAENGHVGLSNGTEFDTELIVWTAGDAAT</sequence>
<evidence type="ECO:0000313" key="2">
    <source>
        <dbReference type="Proteomes" id="UP001500393"/>
    </source>
</evidence>
<dbReference type="EMBL" id="BAAAOS010000008">
    <property type="protein sequence ID" value="GAA1560294.1"/>
    <property type="molecule type" value="Genomic_DNA"/>
</dbReference>
<comment type="caution">
    <text evidence="1">The sequence shown here is derived from an EMBL/GenBank/DDBJ whole genome shotgun (WGS) entry which is preliminary data.</text>
</comment>
<gene>
    <name evidence="1" type="ORF">GCM10009789_11960</name>
</gene>
<evidence type="ECO:0000313" key="1">
    <source>
        <dbReference type="EMBL" id="GAA1560294.1"/>
    </source>
</evidence>
<dbReference type="Proteomes" id="UP001500393">
    <property type="component" value="Unassembled WGS sequence"/>
</dbReference>
<organism evidence="1 2">
    <name type="scientific">Kribbella sancticallisti</name>
    <dbReference type="NCBI Taxonomy" id="460087"/>
    <lineage>
        <taxon>Bacteria</taxon>
        <taxon>Bacillati</taxon>
        <taxon>Actinomycetota</taxon>
        <taxon>Actinomycetes</taxon>
        <taxon>Propionibacteriales</taxon>
        <taxon>Kribbellaceae</taxon>
        <taxon>Kribbella</taxon>
    </lineage>
</organism>
<reference evidence="2" key="1">
    <citation type="journal article" date="2019" name="Int. J. Syst. Evol. Microbiol.">
        <title>The Global Catalogue of Microorganisms (GCM) 10K type strain sequencing project: providing services to taxonomists for standard genome sequencing and annotation.</title>
        <authorList>
            <consortium name="The Broad Institute Genomics Platform"/>
            <consortium name="The Broad Institute Genome Sequencing Center for Infectious Disease"/>
            <person name="Wu L."/>
            <person name="Ma J."/>
        </authorList>
    </citation>
    <scope>NUCLEOTIDE SEQUENCE [LARGE SCALE GENOMIC DNA]</scope>
    <source>
        <strain evidence="2">JCM 14969</strain>
    </source>
</reference>
<protein>
    <submittedName>
        <fullName evidence="1">Uncharacterized protein</fullName>
    </submittedName>
</protein>
<keyword evidence="2" id="KW-1185">Reference proteome</keyword>
<dbReference type="RefSeq" id="WP_344210636.1">
    <property type="nucleotide sequence ID" value="NZ_BAAAOS010000008.1"/>
</dbReference>